<sequence length="255" mass="27984">MKLKGKTVLVTGGSRGLGASICKAFASEGASVVVNYRESKDEAKAVVDTIASSGGRAMAIQADVRDGEAVRRMVEEIGREWGPVDILVNNALYRYEFDPDNRSRTDTLTWKEMQNQLDGTLKGAFHCVQAVIGRMKEQQFGRIINIGTNLVNHPVVPYHDYTTAKAALMGFTRTLASELGSYNITVNTVAAGLLDRTRASRKTSDEVFEIIRSSRPLRRVTQPHDVAGAVLFFASEWARQITGQYLIVDGGLVMN</sequence>
<reference evidence="3" key="2">
    <citation type="submission" date="2020-09" db="EMBL/GenBank/DDBJ databases">
        <authorList>
            <person name="Sun Q."/>
            <person name="Zhou Y."/>
        </authorList>
    </citation>
    <scope>NUCLEOTIDE SEQUENCE</scope>
    <source>
        <strain evidence="3">CGMCC 1.15179</strain>
    </source>
</reference>
<dbReference type="GO" id="GO:0016491">
    <property type="term" value="F:oxidoreductase activity"/>
    <property type="evidence" value="ECO:0007669"/>
    <property type="project" value="UniProtKB-KW"/>
</dbReference>
<dbReference type="Gene3D" id="3.40.50.720">
    <property type="entry name" value="NAD(P)-binding Rossmann-like Domain"/>
    <property type="match status" value="1"/>
</dbReference>
<organism evidence="3 4">
    <name type="scientific">Marinithermofilum abyssi</name>
    <dbReference type="NCBI Taxonomy" id="1571185"/>
    <lineage>
        <taxon>Bacteria</taxon>
        <taxon>Bacillati</taxon>
        <taxon>Bacillota</taxon>
        <taxon>Bacilli</taxon>
        <taxon>Bacillales</taxon>
        <taxon>Thermoactinomycetaceae</taxon>
        <taxon>Marinithermofilum</taxon>
    </lineage>
</organism>
<dbReference type="RefSeq" id="WP_188648265.1">
    <property type="nucleotide sequence ID" value="NZ_BMHQ01000009.1"/>
</dbReference>
<dbReference type="AlphaFoldDB" id="A0A8J2YE03"/>
<comment type="caution">
    <text evidence="3">The sequence shown here is derived from an EMBL/GenBank/DDBJ whole genome shotgun (WGS) entry which is preliminary data.</text>
</comment>
<dbReference type="FunFam" id="3.40.50.720:FF:000173">
    <property type="entry name" value="3-oxoacyl-[acyl-carrier protein] reductase"/>
    <property type="match status" value="1"/>
</dbReference>
<protein>
    <submittedName>
        <fullName evidence="3">3-oxoacyl-ACP reductase</fullName>
    </submittedName>
</protein>
<dbReference type="SUPFAM" id="SSF51735">
    <property type="entry name" value="NAD(P)-binding Rossmann-fold domains"/>
    <property type="match status" value="1"/>
</dbReference>
<keyword evidence="2" id="KW-0560">Oxidoreductase</keyword>
<evidence type="ECO:0000313" key="4">
    <source>
        <dbReference type="Proteomes" id="UP000625210"/>
    </source>
</evidence>
<dbReference type="EMBL" id="BMHQ01000009">
    <property type="protein sequence ID" value="GGE22219.1"/>
    <property type="molecule type" value="Genomic_DNA"/>
</dbReference>
<evidence type="ECO:0000256" key="1">
    <source>
        <dbReference type="ARBA" id="ARBA00006484"/>
    </source>
</evidence>
<comment type="similarity">
    <text evidence="1">Belongs to the short-chain dehydrogenases/reductases (SDR) family.</text>
</comment>
<dbReference type="NCBIfam" id="NF006393">
    <property type="entry name" value="PRK08642.1"/>
    <property type="match status" value="1"/>
</dbReference>
<dbReference type="PRINTS" id="PR00081">
    <property type="entry name" value="GDHRDH"/>
</dbReference>
<dbReference type="InterPro" id="IPR050259">
    <property type="entry name" value="SDR"/>
</dbReference>
<proteinExistence type="inferred from homology"/>
<evidence type="ECO:0000256" key="2">
    <source>
        <dbReference type="ARBA" id="ARBA00023002"/>
    </source>
</evidence>
<dbReference type="Proteomes" id="UP000625210">
    <property type="component" value="Unassembled WGS sequence"/>
</dbReference>
<dbReference type="InterPro" id="IPR036291">
    <property type="entry name" value="NAD(P)-bd_dom_sf"/>
</dbReference>
<dbReference type="PRINTS" id="PR00080">
    <property type="entry name" value="SDRFAMILY"/>
</dbReference>
<reference evidence="3" key="1">
    <citation type="journal article" date="2014" name="Int. J. Syst. Evol. Microbiol.">
        <title>Complete genome sequence of Corynebacterium casei LMG S-19264T (=DSM 44701T), isolated from a smear-ripened cheese.</title>
        <authorList>
            <consortium name="US DOE Joint Genome Institute (JGI-PGF)"/>
            <person name="Walter F."/>
            <person name="Albersmeier A."/>
            <person name="Kalinowski J."/>
            <person name="Ruckert C."/>
        </authorList>
    </citation>
    <scope>NUCLEOTIDE SEQUENCE</scope>
    <source>
        <strain evidence="3">CGMCC 1.15179</strain>
    </source>
</reference>
<name>A0A8J2YE03_9BACL</name>
<dbReference type="PANTHER" id="PTHR42879">
    <property type="entry name" value="3-OXOACYL-(ACYL-CARRIER-PROTEIN) REDUCTASE"/>
    <property type="match status" value="1"/>
</dbReference>
<dbReference type="InterPro" id="IPR002347">
    <property type="entry name" value="SDR_fam"/>
</dbReference>
<accession>A0A8J2YE03</accession>
<dbReference type="Pfam" id="PF13561">
    <property type="entry name" value="adh_short_C2"/>
    <property type="match status" value="1"/>
</dbReference>
<keyword evidence="4" id="KW-1185">Reference proteome</keyword>
<gene>
    <name evidence="3" type="primary">fabG</name>
    <name evidence="3" type="ORF">GCM10011571_25360</name>
</gene>
<evidence type="ECO:0000313" key="3">
    <source>
        <dbReference type="EMBL" id="GGE22219.1"/>
    </source>
</evidence>
<dbReference type="PANTHER" id="PTHR42879:SF2">
    <property type="entry name" value="3-OXOACYL-[ACYL-CARRIER-PROTEIN] REDUCTASE FABG"/>
    <property type="match status" value="1"/>
</dbReference>